<gene>
    <name evidence="1" type="ORF">BV22DRAFT_1007618</name>
</gene>
<accession>A0ACB8BPJ0</accession>
<proteinExistence type="predicted"/>
<organism evidence="1 2">
    <name type="scientific">Leucogyrophana mollusca</name>
    <dbReference type="NCBI Taxonomy" id="85980"/>
    <lineage>
        <taxon>Eukaryota</taxon>
        <taxon>Fungi</taxon>
        <taxon>Dikarya</taxon>
        <taxon>Basidiomycota</taxon>
        <taxon>Agaricomycotina</taxon>
        <taxon>Agaricomycetes</taxon>
        <taxon>Agaricomycetidae</taxon>
        <taxon>Boletales</taxon>
        <taxon>Boletales incertae sedis</taxon>
        <taxon>Leucogyrophana</taxon>
    </lineage>
</organism>
<protein>
    <submittedName>
        <fullName evidence="1">MFS general substrate transporter</fullName>
    </submittedName>
</protein>
<name>A0ACB8BPJ0_9AGAM</name>
<comment type="caution">
    <text evidence="1">The sequence shown here is derived from an EMBL/GenBank/DDBJ whole genome shotgun (WGS) entry which is preliminary data.</text>
</comment>
<evidence type="ECO:0000313" key="1">
    <source>
        <dbReference type="EMBL" id="KAH7927166.1"/>
    </source>
</evidence>
<dbReference type="EMBL" id="MU266371">
    <property type="protein sequence ID" value="KAH7927166.1"/>
    <property type="molecule type" value="Genomic_DNA"/>
</dbReference>
<sequence>MSSSSLVDSDAHSPADSPPKRDWRFWLIFISIALSLFLSALELSSVSTALPIIIDELHGTQFVWVGSAYALSATAFVPMSGALAQVFGRRPVMLLALFLFAVGSALCGAAKSLNFLIAGRAVQGIGGGSIASVTQIILSDLVPLHERGTFSGLIGISWGIASAIGPVVGGAFAERGHWRWLFYMNVPICVVVAGFILAFLQLRTPSLTWREKFDRMDWLGNLLVVASTAAVVIALTWGGIQYPWTSPRVMVPLILGILGLFAFLGYEARFPKYPIVPFSLMSTATSLSGFLQTFVMPIGLLAGVYYMPVYFQACMAASPIASGVDTFGAAFTLAPAGIVAGVSVALSGGYRVQLWSAWVLVIVGTAMLSTLSADSSRATAIALQVISGIGAGAISTTTYFPALAPLHVSQNAQALAYFTFLRNFAQVWGVTIGGTILQNELKKRLPTTFTSEFPEGTAIAYSIIPVIYTLQEPLKTQVRVAFAESIRVIWRVFIGISGLGLLVSLPMKALPLHTAVDKNWGFDRKVKDELSGLEANQDEKEKAAEEEKEDVDEKSEVEEKKVDEENKSADGPAS</sequence>
<evidence type="ECO:0000313" key="2">
    <source>
        <dbReference type="Proteomes" id="UP000790709"/>
    </source>
</evidence>
<dbReference type="Proteomes" id="UP000790709">
    <property type="component" value="Unassembled WGS sequence"/>
</dbReference>
<keyword evidence="2" id="KW-1185">Reference proteome</keyword>
<reference evidence="1" key="1">
    <citation type="journal article" date="2021" name="New Phytol.">
        <title>Evolutionary innovations through gain and loss of genes in the ectomycorrhizal Boletales.</title>
        <authorList>
            <person name="Wu G."/>
            <person name="Miyauchi S."/>
            <person name="Morin E."/>
            <person name="Kuo A."/>
            <person name="Drula E."/>
            <person name="Varga T."/>
            <person name="Kohler A."/>
            <person name="Feng B."/>
            <person name="Cao Y."/>
            <person name="Lipzen A."/>
            <person name="Daum C."/>
            <person name="Hundley H."/>
            <person name="Pangilinan J."/>
            <person name="Johnson J."/>
            <person name="Barry K."/>
            <person name="LaButti K."/>
            <person name="Ng V."/>
            <person name="Ahrendt S."/>
            <person name="Min B."/>
            <person name="Choi I.G."/>
            <person name="Park H."/>
            <person name="Plett J.M."/>
            <person name="Magnuson J."/>
            <person name="Spatafora J.W."/>
            <person name="Nagy L.G."/>
            <person name="Henrissat B."/>
            <person name="Grigoriev I.V."/>
            <person name="Yang Z.L."/>
            <person name="Xu J."/>
            <person name="Martin F.M."/>
        </authorList>
    </citation>
    <scope>NUCLEOTIDE SEQUENCE</scope>
    <source>
        <strain evidence="1">KUC20120723A-06</strain>
    </source>
</reference>